<sequence length="165" mass="18716">MSTKDIATDGDGPGLPGQVPLLLAMVFRAMNDQFHARLAELGREPLRPAHGYTFRYLATHTDATTADLAAYLGITKQAASKAVAELHEWGYLERRPHPHDRRAQTLALTRRGRDYLQLADQLWTEAEQLWTDLIGADRLEAVRRDLQTYLNHTYGDNEAPLRPLW</sequence>
<dbReference type="InterPro" id="IPR039422">
    <property type="entry name" value="MarR/SlyA-like"/>
</dbReference>
<dbReference type="Gene3D" id="1.10.10.10">
    <property type="entry name" value="Winged helix-like DNA-binding domain superfamily/Winged helix DNA-binding domain"/>
    <property type="match status" value="1"/>
</dbReference>
<dbReference type="EMBL" id="JARHTQ010000031">
    <property type="protein sequence ID" value="MDF2260227.1"/>
    <property type="molecule type" value="Genomic_DNA"/>
</dbReference>
<dbReference type="InterPro" id="IPR036388">
    <property type="entry name" value="WH-like_DNA-bd_sf"/>
</dbReference>
<dbReference type="Proteomes" id="UP001220022">
    <property type="component" value="Unassembled WGS sequence"/>
</dbReference>
<accession>A0ABT5Z8S4</accession>
<organism evidence="2 3">
    <name type="scientific">Streptantibioticus ferralitis</name>
    <dbReference type="NCBI Taxonomy" id="236510"/>
    <lineage>
        <taxon>Bacteria</taxon>
        <taxon>Bacillati</taxon>
        <taxon>Actinomycetota</taxon>
        <taxon>Actinomycetes</taxon>
        <taxon>Kitasatosporales</taxon>
        <taxon>Streptomycetaceae</taxon>
        <taxon>Streptantibioticus</taxon>
    </lineage>
</organism>
<dbReference type="Pfam" id="PF12802">
    <property type="entry name" value="MarR_2"/>
    <property type="match status" value="1"/>
</dbReference>
<keyword evidence="3" id="KW-1185">Reference proteome</keyword>
<evidence type="ECO:0000313" key="2">
    <source>
        <dbReference type="EMBL" id="MDF2260227.1"/>
    </source>
</evidence>
<comment type="caution">
    <text evidence="2">The sequence shown here is derived from an EMBL/GenBank/DDBJ whole genome shotgun (WGS) entry which is preliminary data.</text>
</comment>
<name>A0ABT5Z8S4_9ACTN</name>
<dbReference type="InterPro" id="IPR000835">
    <property type="entry name" value="HTH_MarR-typ"/>
</dbReference>
<dbReference type="PROSITE" id="PS50995">
    <property type="entry name" value="HTH_MARR_2"/>
    <property type="match status" value="1"/>
</dbReference>
<dbReference type="SUPFAM" id="SSF46785">
    <property type="entry name" value="Winged helix' DNA-binding domain"/>
    <property type="match status" value="1"/>
</dbReference>
<proteinExistence type="predicted"/>
<dbReference type="PANTHER" id="PTHR33164:SF99">
    <property type="entry name" value="MARR FAMILY REGULATORY PROTEIN"/>
    <property type="match status" value="1"/>
</dbReference>
<dbReference type="PANTHER" id="PTHR33164">
    <property type="entry name" value="TRANSCRIPTIONAL REGULATOR, MARR FAMILY"/>
    <property type="match status" value="1"/>
</dbReference>
<evidence type="ECO:0000259" key="1">
    <source>
        <dbReference type="PROSITE" id="PS50995"/>
    </source>
</evidence>
<dbReference type="SMART" id="SM00347">
    <property type="entry name" value="HTH_MARR"/>
    <property type="match status" value="1"/>
</dbReference>
<evidence type="ECO:0000313" key="3">
    <source>
        <dbReference type="Proteomes" id="UP001220022"/>
    </source>
</evidence>
<feature type="domain" description="HTH marR-type" evidence="1">
    <location>
        <begin position="16"/>
        <end position="151"/>
    </location>
</feature>
<dbReference type="InterPro" id="IPR036390">
    <property type="entry name" value="WH_DNA-bd_sf"/>
</dbReference>
<dbReference type="RefSeq" id="WP_275820623.1">
    <property type="nucleotide sequence ID" value="NZ_BAAANM010000036.1"/>
</dbReference>
<reference evidence="2 3" key="1">
    <citation type="submission" date="2023-03" db="EMBL/GenBank/DDBJ databases">
        <title>Draft genome sequence of type strain Streptomyces ferralitis JCM 14344.</title>
        <authorList>
            <person name="Klaysubun C."/>
            <person name="Duangmal K."/>
        </authorList>
    </citation>
    <scope>NUCLEOTIDE SEQUENCE [LARGE SCALE GENOMIC DNA]</scope>
    <source>
        <strain evidence="2 3">JCM 14344</strain>
    </source>
</reference>
<gene>
    <name evidence="2" type="ORF">P2L57_32290</name>
</gene>
<protein>
    <submittedName>
        <fullName evidence="2">MarR family transcriptional regulator</fullName>
    </submittedName>
</protein>